<evidence type="ECO:0000256" key="11">
    <source>
        <dbReference type="ARBA" id="ARBA00061399"/>
    </source>
</evidence>
<dbReference type="GO" id="GO:0005524">
    <property type="term" value="F:ATP binding"/>
    <property type="evidence" value="ECO:0007669"/>
    <property type="project" value="UniProtKB-UniRule"/>
</dbReference>
<evidence type="ECO:0000256" key="6">
    <source>
        <dbReference type="ARBA" id="ARBA00022806"/>
    </source>
</evidence>
<dbReference type="PANTHER" id="PTHR47964:SF1">
    <property type="entry name" value="ATP-DEPENDENT DNA HELICASE HOMOLOG RECG, CHLOROPLASTIC"/>
    <property type="match status" value="1"/>
</dbReference>
<evidence type="ECO:0000256" key="2">
    <source>
        <dbReference type="ARBA" id="ARBA00022490"/>
    </source>
</evidence>
<dbReference type="SMART" id="SM01058">
    <property type="entry name" value="CarD_TRCF"/>
    <property type="match status" value="1"/>
</dbReference>
<dbReference type="HOGENOM" id="CLU_005122_0_3_6"/>
<keyword evidence="3 13" id="KW-0547">Nucleotide-binding</keyword>
<keyword evidence="7 13" id="KW-0067">ATP-binding</keyword>
<comment type="similarity">
    <text evidence="10 13">In the N-terminal section; belongs to the UvrB family.</text>
</comment>
<evidence type="ECO:0000259" key="14">
    <source>
        <dbReference type="PROSITE" id="PS51192"/>
    </source>
</evidence>
<dbReference type="AlphaFoldDB" id="A1SWT0"/>
<dbReference type="RefSeq" id="WP_011770505.1">
    <property type="nucleotide sequence ID" value="NC_008709.1"/>
</dbReference>
<dbReference type="HAMAP" id="MF_00969">
    <property type="entry name" value="TRCF"/>
    <property type="match status" value="1"/>
</dbReference>
<dbReference type="InterPro" id="IPR027417">
    <property type="entry name" value="P-loop_NTPase"/>
</dbReference>
<keyword evidence="6" id="KW-0347">Helicase</keyword>
<dbReference type="SMART" id="SM00982">
    <property type="entry name" value="TRCF"/>
    <property type="match status" value="1"/>
</dbReference>
<dbReference type="InterPro" id="IPR004576">
    <property type="entry name" value="Mfd"/>
</dbReference>
<keyword evidence="2 13" id="KW-0963">Cytoplasm</keyword>
<dbReference type="EC" id="3.6.4.-" evidence="13"/>
<evidence type="ECO:0000256" key="12">
    <source>
        <dbReference type="ARBA" id="ARBA00070128"/>
    </source>
</evidence>
<dbReference type="Gene3D" id="3.30.2060.10">
    <property type="entry name" value="Penicillin-binding protein 1b domain"/>
    <property type="match status" value="1"/>
</dbReference>
<dbReference type="InterPro" id="IPR048635">
    <property type="entry name" value="MFD_D3"/>
</dbReference>
<dbReference type="NCBIfam" id="TIGR00580">
    <property type="entry name" value="mfd"/>
    <property type="match status" value="1"/>
</dbReference>
<dbReference type="Pfam" id="PF21132">
    <property type="entry name" value="MFD_D3"/>
    <property type="match status" value="1"/>
</dbReference>
<dbReference type="InterPro" id="IPR011545">
    <property type="entry name" value="DEAD/DEAH_box_helicase_dom"/>
</dbReference>
<reference evidence="16 17" key="1">
    <citation type="submission" date="2007-01" db="EMBL/GenBank/DDBJ databases">
        <title>Complete sequence of Psychromonas ingrahamii 37.</title>
        <authorList>
            <consortium name="US DOE Joint Genome Institute"/>
            <person name="Copeland A."/>
            <person name="Lucas S."/>
            <person name="Lapidus A."/>
            <person name="Barry K."/>
            <person name="Detter J.C."/>
            <person name="Glavina del Rio T."/>
            <person name="Hammon N."/>
            <person name="Israni S."/>
            <person name="Dalin E."/>
            <person name="Tice H."/>
            <person name="Pitluck S."/>
            <person name="Thompson L.S."/>
            <person name="Brettin T."/>
            <person name="Bruce D."/>
            <person name="Han C."/>
            <person name="Tapia R."/>
            <person name="Schmutz J."/>
            <person name="Larimer F."/>
            <person name="Land M."/>
            <person name="Hauser L."/>
            <person name="Kyrpides N."/>
            <person name="Ivanova N."/>
            <person name="Staley J."/>
            <person name="Richardson P."/>
        </authorList>
    </citation>
    <scope>NUCLEOTIDE SEQUENCE [LARGE SCALE GENOMIC DNA]</scope>
    <source>
        <strain evidence="16 17">37</strain>
    </source>
</reference>
<dbReference type="eggNOG" id="COG1197">
    <property type="taxonomic scope" value="Bacteria"/>
</dbReference>
<dbReference type="Pfam" id="PF00270">
    <property type="entry name" value="DEAD"/>
    <property type="match status" value="1"/>
</dbReference>
<evidence type="ECO:0000256" key="9">
    <source>
        <dbReference type="ARBA" id="ARBA00023204"/>
    </source>
</evidence>
<comment type="subcellular location">
    <subcellularLocation>
        <location evidence="1 13">Cytoplasm</location>
    </subcellularLocation>
</comment>
<dbReference type="PANTHER" id="PTHR47964">
    <property type="entry name" value="ATP-DEPENDENT DNA HELICASE HOMOLOG RECG, CHLOROPLASTIC"/>
    <property type="match status" value="1"/>
</dbReference>
<gene>
    <name evidence="13" type="primary">mfd</name>
    <name evidence="16" type="ordered locus">Ping_2204</name>
</gene>
<dbReference type="InterPro" id="IPR036101">
    <property type="entry name" value="CarD-like/TRCF_RID_sf"/>
</dbReference>
<dbReference type="InterPro" id="IPR047112">
    <property type="entry name" value="RecG/Mfd"/>
</dbReference>
<dbReference type="Pfam" id="PF00271">
    <property type="entry name" value="Helicase_C"/>
    <property type="match status" value="1"/>
</dbReference>
<evidence type="ECO:0000256" key="5">
    <source>
        <dbReference type="ARBA" id="ARBA00022801"/>
    </source>
</evidence>
<evidence type="ECO:0000256" key="3">
    <source>
        <dbReference type="ARBA" id="ARBA00022741"/>
    </source>
</evidence>
<name>A1SWT0_PSYIN</name>
<feature type="domain" description="Helicase C-terminal" evidence="15">
    <location>
        <begin position="804"/>
        <end position="962"/>
    </location>
</feature>
<dbReference type="PROSITE" id="PS51192">
    <property type="entry name" value="HELICASE_ATP_BIND_1"/>
    <property type="match status" value="1"/>
</dbReference>
<comment type="function">
    <text evidence="13">Couples transcription and DNA repair by recognizing RNA polymerase (RNAP) stalled at DNA lesions. Mediates ATP-dependent release of RNAP and its truncated transcript from the DNA, and recruitment of nucleotide excision repair machinery to the damaged site.</text>
</comment>
<dbReference type="InterPro" id="IPR003711">
    <property type="entry name" value="CarD-like/TRCF_RID"/>
</dbReference>
<dbReference type="Pfam" id="PF03461">
    <property type="entry name" value="TRCF"/>
    <property type="match status" value="1"/>
</dbReference>
<dbReference type="CDD" id="cd17991">
    <property type="entry name" value="DEXHc_TRCF"/>
    <property type="match status" value="1"/>
</dbReference>
<sequence>MTDLALLSVPALKKKSDRLIFGNLLGSSQALAISECAKQQASPLILIVDDTPTALKLRQELEFFVEDNLELITFPDWETLPYDNFSPHQDIISNRIETLYKLPNLKNAILIVPISTLLLRIAPPSYLKQHTLIIKNKQKIELQALRADLQEAGYYAVEQVMEHGEFCARGSLLDIYPMGSDTPYRIDFFDDEVDSIRPFDSESQRSLKAISEIKLLPAHEFATDKDAIKRFKVQFTHKFTSPLSTGNDSVFEQISQHNLPAGIEYYLPLFFADTASLFDYFPSNARLAIAGDINQACSDFWKTISTRYQEKSVDLFRPLLPPEELYLRHEQCFELINQWPRYDFRTQPFEHPKNTKQNCAIQAVPDIQIEHNKNAPLQKLQHFITNFTGKVLFSVESAGRKESLLELLATLKLPLSEFSTLTSFTKSKKQLGITISQVENSFILTDTDFAFVTENELLGHKVTQRRRRKENNDENYSADHIVRNLAEIKIDQPVVHIDYGVGKYLGLETIETAGHLTEFVKLEYLRGDKLYVPVSSLQLISRYSGHDVENAPINKLGTETWQKAKKQAAEKVRDVAAELLEVYAQRAAKVGHQYKLNKTHYALFSNDFPFEETHDQALTIKAVISDMCSSQPMDRLVCGDVGFGKTEVAMRAAFIATDNLRQVALLVPTTLLAQQHYENFKDRFADWPVRIEVLSRFKTAKQQKLILEEVNQGKIDILIGTHKLLSSNVQFADLGLLIIDEEHRFGVRQKEKIKALRAQIDILTLTATPIPRTLNMSMNGMRDLSIIATPPAKRLAVKTFVVQKKDQIISDAITREIMRGGQVYFLHNNVATIEKAAHDIQQLIPQAKVAVAHGQMNEHQLEKIMADFYHQRQNVLVCSTIIETGIDIPSANTIIINRADHLGLAQLHQLRGRVGRSHHQAYAYLLTPKPKLMTKDAQKRLQAIEALDTLGAGFTLATHDLEIRGAGELLGDEQSGQIASIGYNLYMEMLNQAIEALKNGQEPTLEHLMASQAEVELRIPALIPTDYMPDVNQRLSLYKRIAGSKNKLALREIQVELIDRFGLLPASTKNLIQVATIKQQCTPLGIKRLEAHANGGNILFTENTPVDPMFLVSLLQTQANTFKLDGPTKLKFICDLSDSRQRINWIMQLLHSFESHLIKKAKG</sequence>
<dbReference type="Proteomes" id="UP000000639">
    <property type="component" value="Chromosome"/>
</dbReference>
<keyword evidence="17" id="KW-1185">Reference proteome</keyword>
<evidence type="ECO:0000256" key="4">
    <source>
        <dbReference type="ARBA" id="ARBA00022763"/>
    </source>
</evidence>
<dbReference type="InterPro" id="IPR001650">
    <property type="entry name" value="Helicase_C-like"/>
</dbReference>
<protein>
    <recommendedName>
        <fullName evidence="12 13">Transcription-repair-coupling factor</fullName>
        <shortName evidence="13">TRCF</shortName>
        <ecNumber evidence="13">3.6.4.-</ecNumber>
    </recommendedName>
</protein>
<keyword evidence="8 13" id="KW-0238">DNA-binding</keyword>
<dbReference type="Gene3D" id="3.40.50.11140">
    <property type="match status" value="1"/>
</dbReference>
<dbReference type="PROSITE" id="PS51194">
    <property type="entry name" value="HELICASE_CTER"/>
    <property type="match status" value="1"/>
</dbReference>
<evidence type="ECO:0000256" key="1">
    <source>
        <dbReference type="ARBA" id="ARBA00004496"/>
    </source>
</evidence>
<dbReference type="EMBL" id="CP000510">
    <property type="protein sequence ID" value="ABM03945.1"/>
    <property type="molecule type" value="Genomic_DNA"/>
</dbReference>
<dbReference type="InterPro" id="IPR037235">
    <property type="entry name" value="TRCF-like_C_D7"/>
</dbReference>
<dbReference type="Pfam" id="PF02559">
    <property type="entry name" value="CarD_TRCF_RID"/>
    <property type="match status" value="1"/>
</dbReference>
<keyword evidence="4 13" id="KW-0227">DNA damage</keyword>
<dbReference type="SMART" id="SM00487">
    <property type="entry name" value="DEXDc"/>
    <property type="match status" value="1"/>
</dbReference>
<dbReference type="SMART" id="SM00490">
    <property type="entry name" value="HELICc"/>
    <property type="match status" value="1"/>
</dbReference>
<dbReference type="GO" id="GO:0003678">
    <property type="term" value="F:DNA helicase activity"/>
    <property type="evidence" value="ECO:0007669"/>
    <property type="project" value="TreeGrafter"/>
</dbReference>
<evidence type="ECO:0000313" key="16">
    <source>
        <dbReference type="EMBL" id="ABM03945.1"/>
    </source>
</evidence>
<keyword evidence="9 13" id="KW-0234">DNA repair</keyword>
<dbReference type="OrthoDB" id="9804325at2"/>
<dbReference type="GO" id="GO:0016787">
    <property type="term" value="F:hydrolase activity"/>
    <property type="evidence" value="ECO:0007669"/>
    <property type="project" value="UniProtKB-KW"/>
</dbReference>
<keyword evidence="5 13" id="KW-0378">Hydrolase</keyword>
<dbReference type="GO" id="GO:0005737">
    <property type="term" value="C:cytoplasm"/>
    <property type="evidence" value="ECO:0007669"/>
    <property type="project" value="UniProtKB-SubCell"/>
</dbReference>
<dbReference type="Gene3D" id="3.40.50.300">
    <property type="entry name" value="P-loop containing nucleotide triphosphate hydrolases"/>
    <property type="match status" value="2"/>
</dbReference>
<evidence type="ECO:0000259" key="15">
    <source>
        <dbReference type="PROSITE" id="PS51194"/>
    </source>
</evidence>
<dbReference type="NCBIfam" id="NF007966">
    <property type="entry name" value="PRK10689.1"/>
    <property type="match status" value="1"/>
</dbReference>
<dbReference type="KEGG" id="pin:Ping_2204"/>
<evidence type="ECO:0000256" key="10">
    <source>
        <dbReference type="ARBA" id="ARBA00061104"/>
    </source>
</evidence>
<organism evidence="16 17">
    <name type="scientific">Psychromonas ingrahamii (strain DSM 17664 / CCUG 51855 / 37)</name>
    <dbReference type="NCBI Taxonomy" id="357804"/>
    <lineage>
        <taxon>Bacteria</taxon>
        <taxon>Pseudomonadati</taxon>
        <taxon>Pseudomonadota</taxon>
        <taxon>Gammaproteobacteria</taxon>
        <taxon>Alteromonadales</taxon>
        <taxon>Psychromonadaceae</taxon>
        <taxon>Psychromonas</taxon>
    </lineage>
</organism>
<dbReference type="GO" id="GO:0006355">
    <property type="term" value="P:regulation of DNA-templated transcription"/>
    <property type="evidence" value="ECO:0007669"/>
    <property type="project" value="UniProtKB-UniRule"/>
</dbReference>
<proteinExistence type="inferred from homology"/>
<dbReference type="InterPro" id="IPR014001">
    <property type="entry name" value="Helicase_ATP-bd"/>
</dbReference>
<dbReference type="InterPro" id="IPR041471">
    <property type="entry name" value="UvrB_inter"/>
</dbReference>
<dbReference type="STRING" id="357804.Ping_2204"/>
<comment type="similarity">
    <text evidence="11 13">In the C-terminal section; belongs to the helicase family. RecG subfamily.</text>
</comment>
<dbReference type="Gene3D" id="2.40.10.170">
    <property type="match status" value="1"/>
</dbReference>
<evidence type="ECO:0000256" key="7">
    <source>
        <dbReference type="ARBA" id="ARBA00022840"/>
    </source>
</evidence>
<dbReference type="InterPro" id="IPR005118">
    <property type="entry name" value="TRCF_C"/>
</dbReference>
<feature type="domain" description="Helicase ATP-binding" evidence="14">
    <location>
        <begin position="626"/>
        <end position="787"/>
    </location>
</feature>
<dbReference type="Pfam" id="PF17757">
    <property type="entry name" value="UvrB_inter"/>
    <property type="match status" value="1"/>
</dbReference>
<dbReference type="SUPFAM" id="SSF143517">
    <property type="entry name" value="TRCF domain-like"/>
    <property type="match status" value="1"/>
</dbReference>
<dbReference type="GO" id="GO:0000716">
    <property type="term" value="P:transcription-coupled nucleotide-excision repair, DNA damage recognition"/>
    <property type="evidence" value="ECO:0007669"/>
    <property type="project" value="UniProtKB-UniRule"/>
</dbReference>
<dbReference type="FunFam" id="3.40.50.300:FF:000546">
    <property type="entry name" value="Transcription-repair-coupling factor"/>
    <property type="match status" value="1"/>
</dbReference>
<evidence type="ECO:0000256" key="8">
    <source>
        <dbReference type="ARBA" id="ARBA00023125"/>
    </source>
</evidence>
<dbReference type="Gene3D" id="3.40.50.11180">
    <property type="match status" value="1"/>
</dbReference>
<dbReference type="GO" id="GO:0003684">
    <property type="term" value="F:damaged DNA binding"/>
    <property type="evidence" value="ECO:0007669"/>
    <property type="project" value="InterPro"/>
</dbReference>
<dbReference type="FunFam" id="3.40.50.300:FF:000300">
    <property type="entry name" value="Transcription-repair-coupling factor"/>
    <property type="match status" value="1"/>
</dbReference>
<evidence type="ECO:0000313" key="17">
    <source>
        <dbReference type="Proteomes" id="UP000000639"/>
    </source>
</evidence>
<dbReference type="Gene3D" id="3.90.1150.50">
    <property type="entry name" value="Transcription-repair-coupling factor, D7 domain"/>
    <property type="match status" value="1"/>
</dbReference>
<dbReference type="SUPFAM" id="SSF141259">
    <property type="entry name" value="CarD-like"/>
    <property type="match status" value="1"/>
</dbReference>
<dbReference type="SUPFAM" id="SSF52540">
    <property type="entry name" value="P-loop containing nucleoside triphosphate hydrolases"/>
    <property type="match status" value="4"/>
</dbReference>
<evidence type="ECO:0000256" key="13">
    <source>
        <dbReference type="HAMAP-Rule" id="MF_00969"/>
    </source>
</evidence>
<accession>A1SWT0</accession>